<dbReference type="Gene3D" id="2.10.70.10">
    <property type="entry name" value="Complement Module, domain 1"/>
    <property type="match status" value="1"/>
</dbReference>
<dbReference type="Proteomes" id="UP000593567">
    <property type="component" value="Unassembled WGS sequence"/>
</dbReference>
<organism evidence="4 5">
    <name type="scientific">Bugula neritina</name>
    <name type="common">Brown bryozoan</name>
    <name type="synonym">Sertularia neritina</name>
    <dbReference type="NCBI Taxonomy" id="10212"/>
    <lineage>
        <taxon>Eukaryota</taxon>
        <taxon>Metazoa</taxon>
        <taxon>Spiralia</taxon>
        <taxon>Lophotrochozoa</taxon>
        <taxon>Bryozoa</taxon>
        <taxon>Gymnolaemata</taxon>
        <taxon>Cheilostomatida</taxon>
        <taxon>Flustrina</taxon>
        <taxon>Buguloidea</taxon>
        <taxon>Bugulidae</taxon>
        <taxon>Bugula</taxon>
    </lineage>
</organism>
<protein>
    <submittedName>
        <fullName evidence="4">CR1</fullName>
    </submittedName>
</protein>
<comment type="caution">
    <text evidence="2">Lacks conserved residue(s) required for the propagation of feature annotation.</text>
</comment>
<proteinExistence type="predicted"/>
<sequence length="382" mass="42701">MADPTLYEYELLYGRHIIGEPRPVPHNDTLTFVCPPGTVGYMRNELSYRCTVGADGLGHFEALEPDVKPDCHDIRCPRNDTRTGSVLDITYPYYERRCAEDGDCKLGMVTSLNCSHSESGFKPLSQCVVPENATTLATDANELELAVLSGIWYPPPACDRGCSPPVNVSGGMNCETGRRFARGEWNFLNEFAVTCACKPGYVRDDGSFPEATCNGQNNTWTPTKPCHVDCGPTPTLPHAIQEVTYYTDYALMSISCEEGYQLFPVRDELSPPAISQCHHGNKHWLNMHLFECKAIDGCRATDITSKYTDIYLFPQKDMFNDLEVAVATCTRGYLESKTLYEVLSCKTVWEEVPNNKKHGSQYPRLSESLKILVHGRSFPMSL</sequence>
<accession>A0A7J7JIJ6</accession>
<evidence type="ECO:0000313" key="4">
    <source>
        <dbReference type="EMBL" id="KAF6026100.1"/>
    </source>
</evidence>
<dbReference type="AlphaFoldDB" id="A0A7J7JIJ6"/>
<evidence type="ECO:0000256" key="1">
    <source>
        <dbReference type="ARBA" id="ARBA00023157"/>
    </source>
</evidence>
<comment type="caution">
    <text evidence="4">The sequence shown here is derived from an EMBL/GenBank/DDBJ whole genome shotgun (WGS) entry which is preliminary data.</text>
</comment>
<dbReference type="Pfam" id="PF00084">
    <property type="entry name" value="Sushi"/>
    <property type="match status" value="1"/>
</dbReference>
<keyword evidence="5" id="KW-1185">Reference proteome</keyword>
<keyword evidence="2" id="KW-0768">Sushi</keyword>
<evidence type="ECO:0000259" key="3">
    <source>
        <dbReference type="PROSITE" id="PS50923"/>
    </source>
</evidence>
<reference evidence="4" key="1">
    <citation type="submission" date="2020-06" db="EMBL/GenBank/DDBJ databases">
        <title>Draft genome of Bugula neritina, a colonial animal packing powerful symbionts and potential medicines.</title>
        <authorList>
            <person name="Rayko M."/>
        </authorList>
    </citation>
    <scope>NUCLEOTIDE SEQUENCE [LARGE SCALE GENOMIC DNA]</scope>
    <source>
        <strain evidence="4">Kwan_BN1</strain>
    </source>
</reference>
<evidence type="ECO:0000256" key="2">
    <source>
        <dbReference type="PROSITE-ProRule" id="PRU00302"/>
    </source>
</evidence>
<dbReference type="Gene3D" id="2.20.28.230">
    <property type="match status" value="1"/>
</dbReference>
<dbReference type="InterPro" id="IPR000436">
    <property type="entry name" value="Sushi_SCR_CCP_dom"/>
</dbReference>
<dbReference type="EMBL" id="VXIV02002350">
    <property type="protein sequence ID" value="KAF6026100.1"/>
    <property type="molecule type" value="Genomic_DNA"/>
</dbReference>
<name>A0A7J7JIJ6_BUGNE</name>
<evidence type="ECO:0000313" key="5">
    <source>
        <dbReference type="Proteomes" id="UP000593567"/>
    </source>
</evidence>
<keyword evidence="1" id="KW-1015">Disulfide bond</keyword>
<feature type="domain" description="Sushi" evidence="3">
    <location>
        <begin position="160"/>
        <end position="228"/>
    </location>
</feature>
<gene>
    <name evidence="4" type="ORF">EB796_015595</name>
</gene>
<dbReference type="PROSITE" id="PS50923">
    <property type="entry name" value="SUSHI"/>
    <property type="match status" value="1"/>
</dbReference>